<keyword evidence="2" id="KW-1185">Reference proteome</keyword>
<dbReference type="Gene3D" id="3.30.460.40">
    <property type="match status" value="1"/>
</dbReference>
<name>A0A3N4JEQ7_9PEZI</name>
<evidence type="ECO:0000313" key="2">
    <source>
        <dbReference type="Proteomes" id="UP000276215"/>
    </source>
</evidence>
<dbReference type="AlphaFoldDB" id="A0A3N4JEQ7"/>
<accession>A0A3N4JEQ7</accession>
<reference evidence="1 2" key="1">
    <citation type="journal article" date="2018" name="Nat. Ecol. Evol.">
        <title>Pezizomycetes genomes reveal the molecular basis of ectomycorrhizal truffle lifestyle.</title>
        <authorList>
            <person name="Murat C."/>
            <person name="Payen T."/>
            <person name="Noel B."/>
            <person name="Kuo A."/>
            <person name="Morin E."/>
            <person name="Chen J."/>
            <person name="Kohler A."/>
            <person name="Krizsan K."/>
            <person name="Balestrini R."/>
            <person name="Da Silva C."/>
            <person name="Montanini B."/>
            <person name="Hainaut M."/>
            <person name="Levati E."/>
            <person name="Barry K.W."/>
            <person name="Belfiori B."/>
            <person name="Cichocki N."/>
            <person name="Clum A."/>
            <person name="Dockter R.B."/>
            <person name="Fauchery L."/>
            <person name="Guy J."/>
            <person name="Iotti M."/>
            <person name="Le Tacon F."/>
            <person name="Lindquist E.A."/>
            <person name="Lipzen A."/>
            <person name="Malagnac F."/>
            <person name="Mello A."/>
            <person name="Molinier V."/>
            <person name="Miyauchi S."/>
            <person name="Poulain J."/>
            <person name="Riccioni C."/>
            <person name="Rubini A."/>
            <person name="Sitrit Y."/>
            <person name="Splivallo R."/>
            <person name="Traeger S."/>
            <person name="Wang M."/>
            <person name="Zifcakova L."/>
            <person name="Wipf D."/>
            <person name="Zambonelli A."/>
            <person name="Paolocci F."/>
            <person name="Nowrousian M."/>
            <person name="Ottonello S."/>
            <person name="Baldrian P."/>
            <person name="Spatafora J.W."/>
            <person name="Henrissat B."/>
            <person name="Nagy L.G."/>
            <person name="Aury J.M."/>
            <person name="Wincker P."/>
            <person name="Grigoriev I.V."/>
            <person name="Bonfante P."/>
            <person name="Martin F.M."/>
        </authorList>
    </citation>
    <scope>NUCLEOTIDE SEQUENCE [LARGE SCALE GENOMIC DNA]</scope>
    <source>
        <strain evidence="1 2">120613-1</strain>
    </source>
</reference>
<dbReference type="InterPro" id="IPR043519">
    <property type="entry name" value="NT_sf"/>
</dbReference>
<organism evidence="1 2">
    <name type="scientific">Choiromyces venosus 120613-1</name>
    <dbReference type="NCBI Taxonomy" id="1336337"/>
    <lineage>
        <taxon>Eukaryota</taxon>
        <taxon>Fungi</taxon>
        <taxon>Dikarya</taxon>
        <taxon>Ascomycota</taxon>
        <taxon>Pezizomycotina</taxon>
        <taxon>Pezizomycetes</taxon>
        <taxon>Pezizales</taxon>
        <taxon>Tuberaceae</taxon>
        <taxon>Choiromyces</taxon>
    </lineage>
</organism>
<evidence type="ECO:0000313" key="1">
    <source>
        <dbReference type="EMBL" id="RPA92294.1"/>
    </source>
</evidence>
<protein>
    <submittedName>
        <fullName evidence="1">Uncharacterized protein</fullName>
    </submittedName>
</protein>
<gene>
    <name evidence="1" type="ORF">L873DRAFT_1710812</name>
</gene>
<dbReference type="OrthoDB" id="5397552at2759"/>
<proteinExistence type="predicted"/>
<dbReference type="SUPFAM" id="SSF81301">
    <property type="entry name" value="Nucleotidyltransferase"/>
    <property type="match status" value="1"/>
</dbReference>
<dbReference type="Proteomes" id="UP000276215">
    <property type="component" value="Unassembled WGS sequence"/>
</dbReference>
<sequence length="235" mass="25931">MNAAIFNNLYKSLGGKYILIGGASLACLGSTRVTDDIDLLLPAASIPRLVSSLTLSQDVTYRIGVIYTRGGMSEFPVDVLEKVIGDKTFEDLEPFTIIIQDGVKTLDFPIALRIKIRCFYLRNDETSSGTYKQDVKYSGKMKQAGQVVDDNVAKVIPICCYNMLLVKDCLVGAGKLALFLSVDGPRFQVPWEEDTDTQREYFMLKTSDGEESACALEVGEEVGDRSIEGAYIKKH</sequence>
<dbReference type="EMBL" id="ML120477">
    <property type="protein sequence ID" value="RPA92294.1"/>
    <property type="molecule type" value="Genomic_DNA"/>
</dbReference>